<dbReference type="AlphaFoldDB" id="A0AAD1VJP6"/>
<keyword evidence="3" id="KW-1185">Reference proteome</keyword>
<feature type="compositionally biased region" description="Acidic residues" evidence="1">
    <location>
        <begin position="86"/>
        <end position="96"/>
    </location>
</feature>
<evidence type="ECO:0000313" key="2">
    <source>
        <dbReference type="EMBL" id="CAH2221637.1"/>
    </source>
</evidence>
<feature type="region of interest" description="Disordered" evidence="1">
    <location>
        <begin position="49"/>
        <end position="142"/>
    </location>
</feature>
<accession>A0AAD1VJP6</accession>
<dbReference type="EMBL" id="OW240912">
    <property type="protein sequence ID" value="CAH2221637.1"/>
    <property type="molecule type" value="Genomic_DNA"/>
</dbReference>
<dbReference type="Proteomes" id="UP001295444">
    <property type="component" value="Chromosome 01"/>
</dbReference>
<sequence>MGSEEFQSLLDTTMSKSISKAISSAMGAMSSTISDSITQALKQVDPALIDMPQAVHDGAQQPRNRASGRATATRDWKRAKAHDILSDSDEEGDEGSDAPYSDPYEDELSEGESLQGKQFPLTPETTRANQTQTFTRPPPHAG</sequence>
<organism evidence="2 3">
    <name type="scientific">Pelobates cultripes</name>
    <name type="common">Western spadefoot toad</name>
    <dbReference type="NCBI Taxonomy" id="61616"/>
    <lineage>
        <taxon>Eukaryota</taxon>
        <taxon>Metazoa</taxon>
        <taxon>Chordata</taxon>
        <taxon>Craniata</taxon>
        <taxon>Vertebrata</taxon>
        <taxon>Euteleostomi</taxon>
        <taxon>Amphibia</taxon>
        <taxon>Batrachia</taxon>
        <taxon>Anura</taxon>
        <taxon>Pelobatoidea</taxon>
        <taxon>Pelobatidae</taxon>
        <taxon>Pelobates</taxon>
    </lineage>
</organism>
<evidence type="ECO:0000313" key="3">
    <source>
        <dbReference type="Proteomes" id="UP001295444"/>
    </source>
</evidence>
<reference evidence="2" key="1">
    <citation type="submission" date="2022-03" db="EMBL/GenBank/DDBJ databases">
        <authorList>
            <person name="Alioto T."/>
            <person name="Alioto T."/>
            <person name="Gomez Garrido J."/>
        </authorList>
    </citation>
    <scope>NUCLEOTIDE SEQUENCE</scope>
</reference>
<gene>
    <name evidence="2" type="ORF">PECUL_23A031968</name>
</gene>
<feature type="compositionally biased region" description="Basic and acidic residues" evidence="1">
    <location>
        <begin position="72"/>
        <end position="85"/>
    </location>
</feature>
<feature type="compositionally biased region" description="Polar residues" evidence="1">
    <location>
        <begin position="123"/>
        <end position="135"/>
    </location>
</feature>
<protein>
    <submittedName>
        <fullName evidence="2">Uncharacterized protein</fullName>
    </submittedName>
</protein>
<name>A0AAD1VJP6_PELCU</name>
<evidence type="ECO:0000256" key="1">
    <source>
        <dbReference type="SAM" id="MobiDB-lite"/>
    </source>
</evidence>
<proteinExistence type="predicted"/>